<organism evidence="1 2">
    <name type="scientific">Legionella lytica</name>
    <dbReference type="NCBI Taxonomy" id="96232"/>
    <lineage>
        <taxon>Bacteria</taxon>
        <taxon>Pseudomonadati</taxon>
        <taxon>Pseudomonadota</taxon>
        <taxon>Gammaproteobacteria</taxon>
        <taxon>Legionellales</taxon>
        <taxon>Legionellaceae</taxon>
        <taxon>Legionella</taxon>
    </lineage>
</organism>
<sequence length="49" mass="5837">MDNKSIEKSFDTTDDKIEGIVLHLLKKYIIKNELSHQDIELKEEHHCEQ</sequence>
<name>A0ABW8D9K7_9GAMM</name>
<protein>
    <submittedName>
        <fullName evidence="1">Uncharacterized protein</fullName>
    </submittedName>
</protein>
<evidence type="ECO:0000313" key="2">
    <source>
        <dbReference type="Proteomes" id="UP001615550"/>
    </source>
</evidence>
<accession>A0ABW8D9K7</accession>
<keyword evidence="2" id="KW-1185">Reference proteome</keyword>
<comment type="caution">
    <text evidence="1">The sequence shown here is derived from an EMBL/GenBank/DDBJ whole genome shotgun (WGS) entry which is preliminary data.</text>
</comment>
<dbReference type="RefSeq" id="WP_400188191.1">
    <property type="nucleotide sequence ID" value="NZ_JBGORX010000005.1"/>
</dbReference>
<dbReference type="EMBL" id="JBGORX010000005">
    <property type="protein sequence ID" value="MFJ1269368.1"/>
    <property type="molecule type" value="Genomic_DNA"/>
</dbReference>
<evidence type="ECO:0000313" key="1">
    <source>
        <dbReference type="EMBL" id="MFJ1269368.1"/>
    </source>
</evidence>
<dbReference type="Proteomes" id="UP001615550">
    <property type="component" value="Unassembled WGS sequence"/>
</dbReference>
<gene>
    <name evidence="1" type="ORF">ACD661_12440</name>
</gene>
<proteinExistence type="predicted"/>
<reference evidence="1 2" key="1">
    <citation type="submission" date="2024-08" db="EMBL/GenBank/DDBJ databases">
        <title>Draft Genome Sequence of Legionella lytica strain DSB2004, Isolated From a Fire Sprinkler System.</title>
        <authorList>
            <person name="Everhart A.D."/>
            <person name="Kidane D.T."/>
            <person name="Farone A.L."/>
            <person name="Farone M.B."/>
        </authorList>
    </citation>
    <scope>NUCLEOTIDE SEQUENCE [LARGE SCALE GENOMIC DNA]</scope>
    <source>
        <strain evidence="1 2">DSB2004</strain>
    </source>
</reference>